<dbReference type="InterPro" id="IPR015943">
    <property type="entry name" value="WD40/YVTN_repeat-like_dom_sf"/>
</dbReference>
<dbReference type="Gene3D" id="2.130.10.10">
    <property type="entry name" value="YVTN repeat-like/Quinoprotein amine dehydrogenase"/>
    <property type="match status" value="1"/>
</dbReference>
<dbReference type="RefSeq" id="WP_127682839.1">
    <property type="nucleotide sequence ID" value="NZ_SACM01000002.1"/>
</dbReference>
<feature type="chain" id="PRO_5019441277" description="PilY1 beta-propeller domain-containing protein" evidence="8">
    <location>
        <begin position="35"/>
        <end position="1429"/>
    </location>
</feature>
<keyword evidence="4" id="KW-0479">Metal-binding</keyword>
<evidence type="ECO:0000256" key="7">
    <source>
        <dbReference type="SAM" id="MobiDB-lite"/>
    </source>
</evidence>
<comment type="similarity">
    <text evidence="2">Belongs to the PilY1 family.</text>
</comment>
<feature type="signal peptide" evidence="8">
    <location>
        <begin position="1"/>
        <end position="34"/>
    </location>
</feature>
<evidence type="ECO:0000256" key="3">
    <source>
        <dbReference type="ARBA" id="ARBA00022558"/>
    </source>
</evidence>
<sequence length="1429" mass="152191">MRKLLNSNVRLQRPVLQSVAGLCAALLLASPAQSGLIDIASSPLVVSNLNSVKPNLMFILDDSGSMDWDYAPDFVGSDGSSGQNCRSTGAGLESAFYSGRFTSLCCQNAQNSATCLDIDRGTFSQRGHPPFLSADFNGQAYNPAIRYLPAVNADGTERPSMNATNTSNWTAVPYDQYGVQSTSTRNLVSAYPDTAWCSTTNAADCLRNGNYVLPGRIGGVDYTVFNAVVATGEGQIAVGSPDAATKENRKFGPHYYRIVPSEYCDSENLRNCQHGSSATATVPAPVRWCNSDANARASTPAPYSCQANRTSTYTHARYPTKYSVVGTVAVPASTPSVRITLSSGCSSSQQVAVSSLIVNGVDLFQGVSTALTRNASTLATAIRANINAKTGTTGYSAGGSNDTFTITAPVSAGNLTVTATLNKSATSHANCNWSLSQAPRFSGYTAASTGTFQGRFERVDILPDTTYPKGQGRSDCAGDSCTYEEEMTNFANWYAYYKTRMQSMKSSASRAFVGVGDNRRVGYTTLNKNVTYDWLNVDTFTGTHKSNWFAKMRAAAPSGATPLKATLSQAGRYFGGVLKNTTIDGVTVSDPMQYSCQTNYTLLSTDGYWNESTNPIKLDGSNVGDQDSALEFALKDRVPVSNTLADAAAYYRNTDLRTTSNCTGAVGVDVCGNSTDPNTPDERQFMRTFTLGLGINGFMQFKSNYENDNSGDFYAVKNGLTPNAAGGVCTWQTSGACTWPAPANNSQQNVDDLWHAAVNGEGKYFSARDPAALYSGLYEALKLIDTRESSTAAATTSNPNITAGDNQIFVSSFKSGEWTGELLGKRIDVDTGDVMATSAQDWSASTLLNSNTNRRVLMFDGDSASSTKLKAFDWDVMTSSERAYFQLPHITATGRALSQFCALGPYCVSLADQAAKAGEQLVDYIAGARSQEGQPSEVEKAFRQRVSLLGDVVNSEAVYVGAPALGLTESGYAAYKSAQSGRAKMVYIGANDGMLHAFDAETGVEQWAYVPTAVLPNLYKLADKEYSGKHQYFVDATATVADVKISGQWRTVLVSGLGAGGRSYFALDVTDPANPRALWEFTDTNLGYTFGKPEIGKLENGTWVALVASGYNNVNTGDGKGYLYVLNVATGAIIRTIGTNQGSTSTPAGLAHIRGWFEDGETDATIKRVYGGDNLGNVWRFDINDNVGAPDFDAQRLATLRNASNAVQPVTSRPELGQVGPYVMVFVGTGRYMGSSDLTDTTTQSIYGIKDRLTAEDYGNVRDSANAFVRQTLALGTCPASATSCSAAESVRTVPSPEPVNLATNGGWYVDLPVSSERVNTDPVLALGTLIVTSNIITEGDVCKVGGSSWLNFIDYSTGATVPTALGVAGVYLNNGIGSRSTVGMLPGGQLRSYTTVSNRPRGPEVNSPPFNANAGGIKRHSWRDLSGN</sequence>
<evidence type="ECO:0000313" key="11">
    <source>
        <dbReference type="Proteomes" id="UP000288587"/>
    </source>
</evidence>
<evidence type="ECO:0000256" key="6">
    <source>
        <dbReference type="ARBA" id="ARBA00023263"/>
    </source>
</evidence>
<feature type="region of interest" description="Disordered" evidence="7">
    <location>
        <begin position="1393"/>
        <end position="1429"/>
    </location>
</feature>
<dbReference type="SUPFAM" id="SSF50998">
    <property type="entry name" value="Quinoprotein alcohol dehydrogenase-like"/>
    <property type="match status" value="1"/>
</dbReference>
<feature type="domain" description="PilY1 beta-propeller" evidence="9">
    <location>
        <begin position="949"/>
        <end position="1262"/>
    </location>
</feature>
<proteinExistence type="inferred from homology"/>
<evidence type="ECO:0000256" key="5">
    <source>
        <dbReference type="ARBA" id="ARBA00022837"/>
    </source>
</evidence>
<accession>A0A437LLT6</accession>
<dbReference type="InterPro" id="IPR018391">
    <property type="entry name" value="PQQ_b-propeller_rpt"/>
</dbReference>
<name>A0A437LLT6_9BURK</name>
<evidence type="ECO:0000259" key="9">
    <source>
        <dbReference type="Pfam" id="PF05567"/>
    </source>
</evidence>
<dbReference type="InterPro" id="IPR008707">
    <property type="entry name" value="B-propeller_PilY1"/>
</dbReference>
<keyword evidence="3" id="KW-1029">Fimbrium biogenesis</keyword>
<evidence type="ECO:0000313" key="10">
    <source>
        <dbReference type="EMBL" id="RVT86343.1"/>
    </source>
</evidence>
<comment type="caution">
    <text evidence="10">The sequence shown here is derived from an EMBL/GenBank/DDBJ whole genome shotgun (WGS) entry which is preliminary data.</text>
</comment>
<keyword evidence="11" id="KW-1185">Reference proteome</keyword>
<evidence type="ECO:0000256" key="2">
    <source>
        <dbReference type="ARBA" id="ARBA00008387"/>
    </source>
</evidence>
<keyword evidence="8" id="KW-0732">Signal</keyword>
<keyword evidence="5" id="KW-0106">Calcium</keyword>
<dbReference type="Proteomes" id="UP000288587">
    <property type="component" value="Unassembled WGS sequence"/>
</dbReference>
<evidence type="ECO:0000256" key="1">
    <source>
        <dbReference type="ARBA" id="ARBA00004561"/>
    </source>
</evidence>
<dbReference type="EMBL" id="SACM01000002">
    <property type="protein sequence ID" value="RVT86343.1"/>
    <property type="molecule type" value="Genomic_DNA"/>
</dbReference>
<evidence type="ECO:0000256" key="8">
    <source>
        <dbReference type="SAM" id="SignalP"/>
    </source>
</evidence>
<comment type="subcellular location">
    <subcellularLocation>
        <location evidence="1">Fimbrium</location>
    </subcellularLocation>
</comment>
<organism evidence="10 11">
    <name type="scientific">Inhella crocodyli</name>
    <dbReference type="NCBI Taxonomy" id="2499851"/>
    <lineage>
        <taxon>Bacteria</taxon>
        <taxon>Pseudomonadati</taxon>
        <taxon>Pseudomonadota</taxon>
        <taxon>Betaproteobacteria</taxon>
        <taxon>Burkholderiales</taxon>
        <taxon>Sphaerotilaceae</taxon>
        <taxon>Inhella</taxon>
    </lineage>
</organism>
<evidence type="ECO:0000256" key="4">
    <source>
        <dbReference type="ARBA" id="ARBA00022723"/>
    </source>
</evidence>
<dbReference type="OrthoDB" id="7156875at2"/>
<dbReference type="SMART" id="SM00564">
    <property type="entry name" value="PQQ"/>
    <property type="match status" value="2"/>
</dbReference>
<dbReference type="GO" id="GO:0046872">
    <property type="term" value="F:metal ion binding"/>
    <property type="evidence" value="ECO:0007669"/>
    <property type="project" value="UniProtKB-KW"/>
</dbReference>
<gene>
    <name evidence="10" type="ORF">EOD73_09975</name>
</gene>
<reference evidence="10 11" key="1">
    <citation type="submission" date="2019-01" db="EMBL/GenBank/DDBJ databases">
        <authorList>
            <person name="Chen W.-M."/>
        </authorList>
    </citation>
    <scope>NUCLEOTIDE SEQUENCE [LARGE SCALE GENOMIC DNA]</scope>
    <source>
        <strain evidence="10 11">CCP-18</strain>
    </source>
</reference>
<dbReference type="InterPro" id="IPR011047">
    <property type="entry name" value="Quinoprotein_ADH-like_sf"/>
</dbReference>
<protein>
    <recommendedName>
        <fullName evidence="9">PilY1 beta-propeller domain-containing protein</fullName>
    </recommendedName>
</protein>
<dbReference type="GO" id="GO:0009289">
    <property type="term" value="C:pilus"/>
    <property type="evidence" value="ECO:0007669"/>
    <property type="project" value="UniProtKB-SubCell"/>
</dbReference>
<keyword evidence="6" id="KW-0281">Fimbrium</keyword>
<dbReference type="Pfam" id="PF05567">
    <property type="entry name" value="T4P_PilY1"/>
    <property type="match status" value="1"/>
</dbReference>